<organism evidence="2 3">
    <name type="scientific">Sphaerisporangium flaviroseum</name>
    <dbReference type="NCBI Taxonomy" id="509199"/>
    <lineage>
        <taxon>Bacteria</taxon>
        <taxon>Bacillati</taxon>
        <taxon>Actinomycetota</taxon>
        <taxon>Actinomycetes</taxon>
        <taxon>Streptosporangiales</taxon>
        <taxon>Streptosporangiaceae</taxon>
        <taxon>Sphaerisporangium</taxon>
    </lineage>
</organism>
<gene>
    <name evidence="2" type="ORF">GCM10022226_45760</name>
</gene>
<comment type="caution">
    <text evidence="2">The sequence shown here is derived from an EMBL/GenBank/DDBJ whole genome shotgun (WGS) entry which is preliminary data.</text>
</comment>
<dbReference type="Proteomes" id="UP001500888">
    <property type="component" value="Unassembled WGS sequence"/>
</dbReference>
<sequence>MSDQNRMVRTGNPVRAATRPMVNRTCSSSMPASVDLAAGGDSTPVGGGKVLHTLAFDVLDGRTHAMPLWYA</sequence>
<evidence type="ECO:0000313" key="3">
    <source>
        <dbReference type="Proteomes" id="UP001500888"/>
    </source>
</evidence>
<evidence type="ECO:0000313" key="2">
    <source>
        <dbReference type="EMBL" id="GAA3820202.1"/>
    </source>
</evidence>
<proteinExistence type="predicted"/>
<name>A0ABP7IJW0_9ACTN</name>
<evidence type="ECO:0000256" key="1">
    <source>
        <dbReference type="SAM" id="MobiDB-lite"/>
    </source>
</evidence>
<reference evidence="3" key="1">
    <citation type="journal article" date="2019" name="Int. J. Syst. Evol. Microbiol.">
        <title>The Global Catalogue of Microorganisms (GCM) 10K type strain sequencing project: providing services to taxonomists for standard genome sequencing and annotation.</title>
        <authorList>
            <consortium name="The Broad Institute Genomics Platform"/>
            <consortium name="The Broad Institute Genome Sequencing Center for Infectious Disease"/>
            <person name="Wu L."/>
            <person name="Ma J."/>
        </authorList>
    </citation>
    <scope>NUCLEOTIDE SEQUENCE [LARGE SCALE GENOMIC DNA]</scope>
    <source>
        <strain evidence="3">JCM 16908</strain>
    </source>
</reference>
<accession>A0ABP7IJW0</accession>
<feature type="region of interest" description="Disordered" evidence="1">
    <location>
        <begin position="1"/>
        <end position="20"/>
    </location>
</feature>
<protein>
    <submittedName>
        <fullName evidence="2">Uncharacterized protein</fullName>
    </submittedName>
</protein>
<dbReference type="EMBL" id="BAAAZR010000012">
    <property type="protein sequence ID" value="GAA3820202.1"/>
    <property type="molecule type" value="Genomic_DNA"/>
</dbReference>
<keyword evidence="3" id="KW-1185">Reference proteome</keyword>